<evidence type="ECO:0000256" key="1">
    <source>
        <dbReference type="ARBA" id="ARBA00003761"/>
    </source>
</evidence>
<gene>
    <name evidence="15" type="ORF">AS888_11455</name>
</gene>
<evidence type="ECO:0000256" key="6">
    <source>
        <dbReference type="ARBA" id="ARBA00022723"/>
    </source>
</evidence>
<sequence length="453" mass="49962">MSISRILIINRGEIAVRIIRTCKVMGIETVLAVSEADQESLGAKLADKTVVIGPAHAAKSYLNIPVIITSALAVEADAIHPGYGFLSEVPELAEACAENDLVYVGPKPDHIFKMGNKLVARSIAQECDVPVLPGSEKVSDYEEVIRMIEKIGLPVMLKAAAGGGGRGMKIVTDKEEVKTTFESASAEAKAAFGDSTMYIEKYIANARHIEVQVLGDKYGNVIHLGERDCSTQRRHQKLVEEAMAPIIPEKLRQDIRTAAVQLAESISYQNAGTVEFIVDQDEAKFYFLEMNTRIQVEHPVTEVITGVDLIQEQINVANGETLRYVQSDIDFSGHAIECRINAEAPMEGFRPTPGLITKWQMPQGPGVRVDTHCYQGYVVPVFYDSMIAKVIVHGRDRTHAIRRMLVALDEFSVEGISTTIPFLNQVLQDEDFINGDVNTRLLEKIMANNLELI</sequence>
<feature type="domain" description="Biotin carboxylation" evidence="14">
    <location>
        <begin position="2"/>
        <end position="447"/>
    </location>
</feature>
<reference evidence="15 16" key="1">
    <citation type="submission" date="2015-11" db="EMBL/GenBank/DDBJ databases">
        <title>Genome Sequence of Bacillus simplex strain VanAntwerpen2.</title>
        <authorList>
            <person name="Couger M.B."/>
        </authorList>
    </citation>
    <scope>NUCLEOTIDE SEQUENCE [LARGE SCALE GENOMIC DNA]</scope>
    <source>
        <strain evidence="15 16">VanAntwerpen02</strain>
    </source>
</reference>
<dbReference type="EC" id="6.3.4.14" evidence="4 12"/>
<dbReference type="PROSITE" id="PS50979">
    <property type="entry name" value="BC"/>
    <property type="match status" value="1"/>
</dbReference>
<dbReference type="GO" id="GO:2001295">
    <property type="term" value="P:malonyl-CoA biosynthetic process"/>
    <property type="evidence" value="ECO:0007669"/>
    <property type="project" value="UniProtKB-UniPathway"/>
</dbReference>
<keyword evidence="12" id="KW-0275">Fatty acid biosynthesis</keyword>
<proteinExistence type="predicted"/>
<evidence type="ECO:0000256" key="9">
    <source>
        <dbReference type="ARBA" id="ARBA00022842"/>
    </source>
</evidence>
<dbReference type="PROSITE" id="PS50975">
    <property type="entry name" value="ATP_GRASP"/>
    <property type="match status" value="1"/>
</dbReference>
<evidence type="ECO:0000256" key="2">
    <source>
        <dbReference type="ARBA" id="ARBA00004956"/>
    </source>
</evidence>
<keyword evidence="12" id="KW-0092">Biotin</keyword>
<dbReference type="AlphaFoldDB" id="A0A109MRW6"/>
<dbReference type="InterPro" id="IPR011761">
    <property type="entry name" value="ATP-grasp"/>
</dbReference>
<evidence type="ECO:0000256" key="10">
    <source>
        <dbReference type="ARBA" id="ARBA00048600"/>
    </source>
</evidence>
<comment type="catalytic activity">
    <reaction evidence="10 12">
        <text>N(6)-biotinyl-L-lysyl-[protein] + hydrogencarbonate + ATP = N(6)-carboxybiotinyl-L-lysyl-[protein] + ADP + phosphate + H(+)</text>
        <dbReference type="Rhea" id="RHEA:13501"/>
        <dbReference type="Rhea" id="RHEA-COMP:10505"/>
        <dbReference type="Rhea" id="RHEA-COMP:10506"/>
        <dbReference type="ChEBI" id="CHEBI:15378"/>
        <dbReference type="ChEBI" id="CHEBI:17544"/>
        <dbReference type="ChEBI" id="CHEBI:30616"/>
        <dbReference type="ChEBI" id="CHEBI:43474"/>
        <dbReference type="ChEBI" id="CHEBI:83144"/>
        <dbReference type="ChEBI" id="CHEBI:83145"/>
        <dbReference type="ChEBI" id="CHEBI:456216"/>
        <dbReference type="EC" id="6.3.4.14"/>
    </reaction>
</comment>
<keyword evidence="12" id="KW-0443">Lipid metabolism</keyword>
<keyword evidence="7 11" id="KW-0547">Nucleotide-binding</keyword>
<dbReference type="EMBL" id="LNNH01000059">
    <property type="protein sequence ID" value="KWW11017.1"/>
    <property type="molecule type" value="Genomic_DNA"/>
</dbReference>
<evidence type="ECO:0000256" key="12">
    <source>
        <dbReference type="RuleBase" id="RU365063"/>
    </source>
</evidence>
<dbReference type="PANTHER" id="PTHR48095">
    <property type="entry name" value="PYRUVATE CARBOXYLASE SUBUNIT A"/>
    <property type="match status" value="1"/>
</dbReference>
<dbReference type="GO" id="GO:0004075">
    <property type="term" value="F:biotin carboxylase activity"/>
    <property type="evidence" value="ECO:0007669"/>
    <property type="project" value="UniProtKB-EC"/>
</dbReference>
<keyword evidence="9" id="KW-0460">Magnesium</keyword>
<comment type="subunit">
    <text evidence="3 12">Acetyl-CoA carboxylase is a heterohexamer of biotin carboxyl carrier protein, biotin carboxylase and the two subunits of carboxyl transferase in a 2:2 complex.</text>
</comment>
<dbReference type="SUPFAM" id="SSF56059">
    <property type="entry name" value="Glutathione synthetase ATP-binding domain-like"/>
    <property type="match status" value="1"/>
</dbReference>
<dbReference type="PROSITE" id="PS00867">
    <property type="entry name" value="CPSASE_2"/>
    <property type="match status" value="1"/>
</dbReference>
<name>A0A109MRW6_9BACI</name>
<dbReference type="InterPro" id="IPR011764">
    <property type="entry name" value="Biotin_carboxylation_dom"/>
</dbReference>
<keyword evidence="12" id="KW-0444">Lipid biosynthesis</keyword>
<keyword evidence="5 12" id="KW-0436">Ligase</keyword>
<evidence type="ECO:0000256" key="7">
    <source>
        <dbReference type="ARBA" id="ARBA00022741"/>
    </source>
</evidence>
<dbReference type="Pfam" id="PF02785">
    <property type="entry name" value="Biotin_carb_C"/>
    <property type="match status" value="1"/>
</dbReference>
<accession>A0A109MRW6</accession>
<dbReference type="NCBIfam" id="TIGR00514">
    <property type="entry name" value="accC"/>
    <property type="match status" value="1"/>
</dbReference>
<evidence type="ECO:0000256" key="11">
    <source>
        <dbReference type="PROSITE-ProRule" id="PRU00409"/>
    </source>
</evidence>
<dbReference type="GO" id="GO:0046872">
    <property type="term" value="F:metal ion binding"/>
    <property type="evidence" value="ECO:0007669"/>
    <property type="project" value="UniProtKB-KW"/>
</dbReference>
<comment type="caution">
    <text evidence="15">The sequence shown here is derived from an EMBL/GenBank/DDBJ whole genome shotgun (WGS) entry which is preliminary data.</text>
</comment>
<dbReference type="RefSeq" id="WP_061144709.1">
    <property type="nucleotide sequence ID" value="NZ_LNNH01000059.1"/>
</dbReference>
<evidence type="ECO:0000256" key="8">
    <source>
        <dbReference type="ARBA" id="ARBA00022840"/>
    </source>
</evidence>
<comment type="pathway">
    <text evidence="2 12">Lipid metabolism; malonyl-CoA biosynthesis; malonyl-CoA from acetyl-CoA: step 1/1.</text>
</comment>
<dbReference type="InterPro" id="IPR005482">
    <property type="entry name" value="Biotin_COase_C"/>
</dbReference>
<evidence type="ECO:0000256" key="3">
    <source>
        <dbReference type="ARBA" id="ARBA00011750"/>
    </source>
</evidence>
<dbReference type="FunFam" id="3.30.1490.20:FF:000018">
    <property type="entry name" value="Biotin carboxylase"/>
    <property type="match status" value="1"/>
</dbReference>
<dbReference type="GO" id="GO:0005524">
    <property type="term" value="F:ATP binding"/>
    <property type="evidence" value="ECO:0007669"/>
    <property type="project" value="UniProtKB-UniRule"/>
</dbReference>
<dbReference type="SMART" id="SM00878">
    <property type="entry name" value="Biotin_carb_C"/>
    <property type="match status" value="1"/>
</dbReference>
<feature type="domain" description="ATP-grasp" evidence="13">
    <location>
        <begin position="121"/>
        <end position="318"/>
    </location>
</feature>
<dbReference type="PANTHER" id="PTHR48095:SF2">
    <property type="entry name" value="BIOTIN CARBOXYLASE, CHLOROPLASTIC"/>
    <property type="match status" value="1"/>
</dbReference>
<dbReference type="InterPro" id="IPR016185">
    <property type="entry name" value="PreATP-grasp_dom_sf"/>
</dbReference>
<dbReference type="GO" id="GO:0006633">
    <property type="term" value="P:fatty acid biosynthetic process"/>
    <property type="evidence" value="ECO:0007669"/>
    <property type="project" value="UniProtKB-KW"/>
</dbReference>
<dbReference type="InterPro" id="IPR051602">
    <property type="entry name" value="ACC_Biotin_Carboxylase"/>
</dbReference>
<dbReference type="SUPFAM" id="SSF52440">
    <property type="entry name" value="PreATP-grasp domain"/>
    <property type="match status" value="1"/>
</dbReference>
<dbReference type="SUPFAM" id="SSF51246">
    <property type="entry name" value="Rudiment single hybrid motif"/>
    <property type="match status" value="1"/>
</dbReference>
<dbReference type="Gene3D" id="3.30.470.20">
    <property type="entry name" value="ATP-grasp fold, B domain"/>
    <property type="match status" value="1"/>
</dbReference>
<dbReference type="InterPro" id="IPR005481">
    <property type="entry name" value="BC-like_N"/>
</dbReference>
<evidence type="ECO:0000313" key="16">
    <source>
        <dbReference type="Proteomes" id="UP000064189"/>
    </source>
</evidence>
<keyword evidence="12" id="KW-0276">Fatty acid metabolism</keyword>
<evidence type="ECO:0000259" key="14">
    <source>
        <dbReference type="PROSITE" id="PS50979"/>
    </source>
</evidence>
<keyword evidence="8 11" id="KW-0067">ATP-binding</keyword>
<dbReference type="NCBIfam" id="NF006367">
    <property type="entry name" value="PRK08591.1"/>
    <property type="match status" value="1"/>
</dbReference>
<evidence type="ECO:0000256" key="4">
    <source>
        <dbReference type="ARBA" id="ARBA00013263"/>
    </source>
</evidence>
<protein>
    <recommendedName>
        <fullName evidence="4 12">Biotin carboxylase</fullName>
        <ecNumber evidence="4 12">6.3.4.14</ecNumber>
    </recommendedName>
    <alternativeName>
        <fullName evidence="12">Acetyl-coenzyme A carboxylase biotin carboxylase subunit A</fullName>
    </alternativeName>
</protein>
<dbReference type="Proteomes" id="UP000064189">
    <property type="component" value="Unassembled WGS sequence"/>
</dbReference>
<dbReference type="Pfam" id="PF00289">
    <property type="entry name" value="Biotin_carb_N"/>
    <property type="match status" value="1"/>
</dbReference>
<dbReference type="InterPro" id="IPR004549">
    <property type="entry name" value="Acetyl_CoA_COase_biotin_COase"/>
</dbReference>
<evidence type="ECO:0000256" key="5">
    <source>
        <dbReference type="ARBA" id="ARBA00022598"/>
    </source>
</evidence>
<keyword evidence="16" id="KW-1185">Reference proteome</keyword>
<dbReference type="InterPro" id="IPR011054">
    <property type="entry name" value="Rudment_hybrid_motif"/>
</dbReference>
<organism evidence="15 16">
    <name type="scientific">Peribacillus simplex</name>
    <dbReference type="NCBI Taxonomy" id="1478"/>
    <lineage>
        <taxon>Bacteria</taxon>
        <taxon>Bacillati</taxon>
        <taxon>Bacillota</taxon>
        <taxon>Bacilli</taxon>
        <taxon>Bacillales</taxon>
        <taxon>Bacillaceae</taxon>
        <taxon>Peribacillus</taxon>
    </lineage>
</organism>
<dbReference type="InterPro" id="IPR005479">
    <property type="entry name" value="CPAse_ATP-bd"/>
</dbReference>
<evidence type="ECO:0000259" key="13">
    <source>
        <dbReference type="PROSITE" id="PS50975"/>
    </source>
</evidence>
<evidence type="ECO:0000313" key="15">
    <source>
        <dbReference type="EMBL" id="KWW11017.1"/>
    </source>
</evidence>
<comment type="function">
    <text evidence="1 12">This protein is a component of the acetyl coenzyme A carboxylase complex; first, biotin carboxylase catalyzes the carboxylation of the carrier protein and then the transcarboxylase transfers the carboxyl group to form malonyl-CoA.</text>
</comment>
<dbReference type="UniPathway" id="UPA00655">
    <property type="reaction ID" value="UER00711"/>
</dbReference>
<keyword evidence="6" id="KW-0479">Metal-binding</keyword>
<dbReference type="Pfam" id="PF02786">
    <property type="entry name" value="CPSase_L_D2"/>
    <property type="match status" value="1"/>
</dbReference>